<dbReference type="RefSeq" id="WP_338779823.1">
    <property type="nucleotide sequence ID" value="NZ_CP147407.1"/>
</dbReference>
<proteinExistence type="predicted"/>
<name>A0ABZ2NJM0_9BACI</name>
<evidence type="ECO:0000313" key="1">
    <source>
        <dbReference type="EMBL" id="WXB97415.1"/>
    </source>
</evidence>
<protein>
    <recommendedName>
        <fullName evidence="3">Zorya protein ZorC EH domain-containing protein</fullName>
    </recommendedName>
</protein>
<sequence>MSSQESEPSYFFDSRETDEEITDHFRAFSRDEIEKAYEKKYPLFQLLFQFNIPKDLVNVLEKLSRDDDEYKKQFNDFHTALAIWKMYTGFQCKFNQVPKILIYLVEMIDELNVPMLIRTFHVRSMRFALSLKNDIPSIYDRITYGLIFRDRLPSVILHMKQKKRNLHSFAAGIACKYPFENPELEQWVLSKTGKTKNETVHDGIAYWEEPDFPREGSLSKQKEYLAFNRKEREWERCKEKYPASFVTPFTCSLKQERVDSIHGRAYVLDPNDQKQVILGHLTICCQRLNGSGEASMMEGLLNPESGFLLFEKKSKLLAQSWIWLSEDGDLLVLDSMEFADNRSAGDIMELLRAWLEKTSYQNIQMGNGFNRPIIGEQVPPEHIKWYKQHWKERYTDAYERVWLKKNSHICI</sequence>
<keyword evidence="2" id="KW-1185">Reference proteome</keyword>
<evidence type="ECO:0008006" key="3">
    <source>
        <dbReference type="Google" id="ProtNLM"/>
    </source>
</evidence>
<organism evidence="1 2">
    <name type="scientific">Metabacillus sediminis</name>
    <dbReference type="NCBI Taxonomy" id="3117746"/>
    <lineage>
        <taxon>Bacteria</taxon>
        <taxon>Bacillati</taxon>
        <taxon>Bacillota</taxon>
        <taxon>Bacilli</taxon>
        <taxon>Bacillales</taxon>
        <taxon>Bacillaceae</taxon>
        <taxon>Metabacillus</taxon>
    </lineage>
</organism>
<dbReference type="EMBL" id="CP147407">
    <property type="protein sequence ID" value="WXB97415.1"/>
    <property type="molecule type" value="Genomic_DNA"/>
</dbReference>
<dbReference type="Proteomes" id="UP001377337">
    <property type="component" value="Chromosome"/>
</dbReference>
<gene>
    <name evidence="1" type="ORF">WCV65_02625</name>
</gene>
<reference evidence="1 2" key="1">
    <citation type="submission" date="2024-02" db="EMBL/GenBank/DDBJ databases">
        <title>Seven novel Bacillus-like species.</title>
        <authorList>
            <person name="Liu G."/>
        </authorList>
    </citation>
    <scope>NUCLEOTIDE SEQUENCE [LARGE SCALE GENOMIC DNA]</scope>
    <source>
        <strain evidence="1 2">FJAT-52054</strain>
    </source>
</reference>
<evidence type="ECO:0000313" key="2">
    <source>
        <dbReference type="Proteomes" id="UP001377337"/>
    </source>
</evidence>
<accession>A0ABZ2NJM0</accession>